<keyword evidence="1" id="KW-0732">Signal</keyword>
<evidence type="ECO:0000313" key="4">
    <source>
        <dbReference type="Proteomes" id="UP001233360"/>
    </source>
</evidence>
<feature type="domain" description="Lysozyme inhibitor LprI-like N-terminal" evidence="2">
    <location>
        <begin position="26"/>
        <end position="106"/>
    </location>
</feature>
<reference evidence="3 4" key="1">
    <citation type="submission" date="2023-07" db="EMBL/GenBank/DDBJ databases">
        <title>Functional and genomic diversity of the sorghum phyllosphere microbiome.</title>
        <authorList>
            <person name="Shade A."/>
        </authorList>
    </citation>
    <scope>NUCLEOTIDE SEQUENCE [LARGE SCALE GENOMIC DNA]</scope>
    <source>
        <strain evidence="3 4">SORGH_AS_0887</strain>
    </source>
</reference>
<dbReference type="Gene3D" id="1.20.1270.180">
    <property type="match status" value="1"/>
</dbReference>
<dbReference type="Pfam" id="PF07007">
    <property type="entry name" value="LprI"/>
    <property type="match status" value="1"/>
</dbReference>
<organism evidence="3 4">
    <name type="scientific">Acinetobacter baylyi</name>
    <dbReference type="NCBI Taxonomy" id="202950"/>
    <lineage>
        <taxon>Bacteria</taxon>
        <taxon>Pseudomonadati</taxon>
        <taxon>Pseudomonadota</taxon>
        <taxon>Gammaproteobacteria</taxon>
        <taxon>Moraxellales</taxon>
        <taxon>Moraxellaceae</taxon>
        <taxon>Acinetobacter</taxon>
    </lineage>
</organism>
<dbReference type="PANTHER" id="PTHR39176:SF1">
    <property type="entry name" value="PERIPLASMIC PROTEIN"/>
    <property type="match status" value="1"/>
</dbReference>
<protein>
    <submittedName>
        <fullName evidence="3">Uncharacterized protein YecT (DUF1311 family)</fullName>
    </submittedName>
</protein>
<dbReference type="InterPro" id="IPR009739">
    <property type="entry name" value="LprI-like_N"/>
</dbReference>
<gene>
    <name evidence="3" type="ORF">QE380_002574</name>
</gene>
<dbReference type="Proteomes" id="UP001233360">
    <property type="component" value="Unassembled WGS sequence"/>
</dbReference>
<dbReference type="GeneID" id="45232958"/>
<sequence length="125" mass="14742">MMKLSIKLLSAVIFLVVSGTSYADNCDKTRNTYDDIYCTNKIFASADEDLNRNYQKLRTQLNQNQKQILKKSQLAWIRERDEQCVEDQKVDVECRLEKTQQRNQWLVERLRECKTVGCKTSRLSN</sequence>
<feature type="signal peptide" evidence="1">
    <location>
        <begin position="1"/>
        <end position="23"/>
    </location>
</feature>
<evidence type="ECO:0000313" key="3">
    <source>
        <dbReference type="EMBL" id="MDQ1209651.1"/>
    </source>
</evidence>
<evidence type="ECO:0000259" key="2">
    <source>
        <dbReference type="Pfam" id="PF07007"/>
    </source>
</evidence>
<dbReference type="EMBL" id="JAUTBK010000002">
    <property type="protein sequence ID" value="MDQ1209651.1"/>
    <property type="molecule type" value="Genomic_DNA"/>
</dbReference>
<proteinExistence type="predicted"/>
<keyword evidence="4" id="KW-1185">Reference proteome</keyword>
<name>A0ABU0UYZ6_ACIBI</name>
<evidence type="ECO:0000256" key="1">
    <source>
        <dbReference type="SAM" id="SignalP"/>
    </source>
</evidence>
<dbReference type="RefSeq" id="WP_004920225.1">
    <property type="nucleotide sequence ID" value="NZ_BCMA01000002.1"/>
</dbReference>
<comment type="caution">
    <text evidence="3">The sequence shown here is derived from an EMBL/GenBank/DDBJ whole genome shotgun (WGS) entry which is preliminary data.</text>
</comment>
<accession>A0ABU0UYZ6</accession>
<feature type="chain" id="PRO_5045252341" evidence="1">
    <location>
        <begin position="24"/>
        <end position="125"/>
    </location>
</feature>
<dbReference type="PANTHER" id="PTHR39176">
    <property type="entry name" value="PERIPLASMIC PROTEIN-RELATED"/>
    <property type="match status" value="1"/>
</dbReference>